<sequence>MAEKPDYLAARREWLERYGDYIAQAKNWRMMAFGAIAIAALFGAGMVYEADRVHVVPYVVEVDKLGKSVELAQAVKAGAFAQPVVQHVISRFVWLLFTQSPDLNLQKHFVHESYDYIASVDESALDAFYQRHNPYSAYANKTQGHTVLINSAEPVGKVTPQGGSYIVDFQVKEYGPHGRLDAIKNWQGTITYATVPPSDNPNVLEGNPFGIYITHFAFSRQIG</sequence>
<dbReference type="InterPro" id="IPR035658">
    <property type="entry name" value="TrbF"/>
</dbReference>
<evidence type="ECO:0000256" key="2">
    <source>
        <dbReference type="ARBA" id="ARBA00022692"/>
    </source>
</evidence>
<dbReference type="Gene3D" id="3.10.450.230">
    <property type="entry name" value="VirB8 protein"/>
    <property type="match status" value="1"/>
</dbReference>
<dbReference type="Pfam" id="PF04335">
    <property type="entry name" value="VirB8"/>
    <property type="match status" value="1"/>
</dbReference>
<feature type="domain" description="Bacterial virulence protein VirB8" evidence="6">
    <location>
        <begin position="10"/>
        <end position="219"/>
    </location>
</feature>
<accession>A0AAE2YNQ2</accession>
<dbReference type="InterPro" id="IPR007430">
    <property type="entry name" value="VirB8"/>
</dbReference>
<evidence type="ECO:0000256" key="3">
    <source>
        <dbReference type="ARBA" id="ARBA00022989"/>
    </source>
</evidence>
<comment type="subcellular location">
    <subcellularLocation>
        <location evidence="1">Membrane</location>
        <topology evidence="1">Single-pass membrane protein</topology>
    </subcellularLocation>
</comment>
<dbReference type="EMBL" id="JAAXYO010000037">
    <property type="protein sequence ID" value="MBU2787213.1"/>
    <property type="molecule type" value="Genomic_DNA"/>
</dbReference>
<reference evidence="7" key="1">
    <citation type="journal article" date="2021" name="ISME J.">
        <title>Genomic evolution of the class Acidithiobacillia: deep-branching Proteobacteria living in extreme acidic conditions.</title>
        <authorList>
            <person name="Moya-Beltran A."/>
            <person name="Beard S."/>
            <person name="Rojas-Villalobos C."/>
            <person name="Issotta F."/>
            <person name="Gallardo Y."/>
            <person name="Ulloa R."/>
            <person name="Giaveno A."/>
            <person name="Degli Esposti M."/>
            <person name="Johnson D.B."/>
            <person name="Quatrini R."/>
        </authorList>
    </citation>
    <scope>NUCLEOTIDE SEQUENCE</scope>
    <source>
        <strain evidence="7">VAN18-1</strain>
    </source>
</reference>
<keyword evidence="4 5" id="KW-0472">Membrane</keyword>
<name>A0AAE2YNQ2_9PROT</name>
<dbReference type="SUPFAM" id="SSF54427">
    <property type="entry name" value="NTF2-like"/>
    <property type="match status" value="1"/>
</dbReference>
<dbReference type="Proteomes" id="UP001197378">
    <property type="component" value="Unassembled WGS sequence"/>
</dbReference>
<evidence type="ECO:0000256" key="4">
    <source>
        <dbReference type="ARBA" id="ARBA00023136"/>
    </source>
</evidence>
<dbReference type="CDD" id="cd16425">
    <property type="entry name" value="TrbF"/>
    <property type="match status" value="1"/>
</dbReference>
<proteinExistence type="predicted"/>
<keyword evidence="8" id="KW-1185">Reference proteome</keyword>
<evidence type="ECO:0000259" key="6">
    <source>
        <dbReference type="Pfam" id="PF04335"/>
    </source>
</evidence>
<dbReference type="GO" id="GO:0016020">
    <property type="term" value="C:membrane"/>
    <property type="evidence" value="ECO:0007669"/>
    <property type="project" value="UniProtKB-SubCell"/>
</dbReference>
<dbReference type="AlphaFoldDB" id="A0AAE2YNQ2"/>
<evidence type="ECO:0000313" key="7">
    <source>
        <dbReference type="EMBL" id="MBU2787213.1"/>
    </source>
</evidence>
<dbReference type="RefSeq" id="WP_215870349.1">
    <property type="nucleotide sequence ID" value="NZ_JAAXYO010000037.1"/>
</dbReference>
<feature type="transmembrane region" description="Helical" evidence="5">
    <location>
        <begin position="30"/>
        <end position="48"/>
    </location>
</feature>
<gene>
    <name evidence="7" type="ORF">HFQ13_03120</name>
</gene>
<evidence type="ECO:0000313" key="8">
    <source>
        <dbReference type="Proteomes" id="UP001197378"/>
    </source>
</evidence>
<protein>
    <submittedName>
        <fullName evidence="7">Type IV secretion system protein</fullName>
    </submittedName>
</protein>
<keyword evidence="3 5" id="KW-1133">Transmembrane helix</keyword>
<comment type="caution">
    <text evidence="7">The sequence shown here is derived from an EMBL/GenBank/DDBJ whole genome shotgun (WGS) entry which is preliminary data.</text>
</comment>
<dbReference type="InterPro" id="IPR032710">
    <property type="entry name" value="NTF2-like_dom_sf"/>
</dbReference>
<organism evidence="7 8">
    <name type="scientific">Igneacidithiobacillus copahuensis</name>
    <dbReference type="NCBI Taxonomy" id="2724909"/>
    <lineage>
        <taxon>Bacteria</taxon>
        <taxon>Pseudomonadati</taxon>
        <taxon>Pseudomonadota</taxon>
        <taxon>Acidithiobacillia</taxon>
        <taxon>Acidithiobacillales</taxon>
        <taxon>Acidithiobacillaceae</taxon>
        <taxon>Igneacidithiobacillus</taxon>
    </lineage>
</organism>
<evidence type="ECO:0000256" key="1">
    <source>
        <dbReference type="ARBA" id="ARBA00004167"/>
    </source>
</evidence>
<evidence type="ECO:0000256" key="5">
    <source>
        <dbReference type="SAM" id="Phobius"/>
    </source>
</evidence>
<keyword evidence="2 5" id="KW-0812">Transmembrane</keyword>